<proteinExistence type="predicted"/>
<evidence type="ECO:0000313" key="1">
    <source>
        <dbReference type="EMBL" id="VDD26335.1"/>
    </source>
</evidence>
<protein>
    <submittedName>
        <fullName evidence="1">Uncharacterized protein</fullName>
    </submittedName>
</protein>
<sequence length="45" mass="5108">MTRNIRRGGKKNLGTYISRQASYSKTRGNAYGFWERIPRVLGSCG</sequence>
<organism evidence="1">
    <name type="scientific">Brassica campestris</name>
    <name type="common">Field mustard</name>
    <dbReference type="NCBI Taxonomy" id="3711"/>
    <lineage>
        <taxon>Eukaryota</taxon>
        <taxon>Viridiplantae</taxon>
        <taxon>Streptophyta</taxon>
        <taxon>Embryophyta</taxon>
        <taxon>Tracheophyta</taxon>
        <taxon>Spermatophyta</taxon>
        <taxon>Magnoliopsida</taxon>
        <taxon>eudicotyledons</taxon>
        <taxon>Gunneridae</taxon>
        <taxon>Pentapetalae</taxon>
        <taxon>rosids</taxon>
        <taxon>malvids</taxon>
        <taxon>Brassicales</taxon>
        <taxon>Brassicaceae</taxon>
        <taxon>Brassiceae</taxon>
        <taxon>Brassica</taxon>
    </lineage>
</organism>
<gene>
    <name evidence="1" type="ORF">BRASC143T45638Z</name>
</gene>
<accession>A0A3P6DW96</accession>
<reference evidence="1" key="1">
    <citation type="submission" date="2018-11" db="EMBL/GenBank/DDBJ databases">
        <authorList>
            <consortium name="Genoscope - CEA"/>
            <person name="William W."/>
        </authorList>
    </citation>
    <scope>NUCLEOTIDE SEQUENCE</scope>
</reference>
<name>A0A3P6DW96_BRACM</name>
<dbReference type="EMBL" id="LR031680">
    <property type="protein sequence ID" value="VDD26335.1"/>
    <property type="molecule type" value="Genomic_DNA"/>
</dbReference>
<dbReference type="AlphaFoldDB" id="A0A3P6DW96"/>